<dbReference type="Pfam" id="PF07887">
    <property type="entry name" value="Calmodulin_bind"/>
    <property type="match status" value="1"/>
</dbReference>
<gene>
    <name evidence="11" type="ORF">LIER_15760</name>
</gene>
<dbReference type="InterPro" id="IPR012416">
    <property type="entry name" value="CBP60"/>
</dbReference>
<comment type="subcellular location">
    <subcellularLocation>
        <location evidence="1">Nucleus</location>
    </subcellularLocation>
</comment>
<keyword evidence="3" id="KW-0805">Transcription regulation</keyword>
<dbReference type="GO" id="GO:0043565">
    <property type="term" value="F:sequence-specific DNA binding"/>
    <property type="evidence" value="ECO:0007669"/>
    <property type="project" value="TreeGrafter"/>
</dbReference>
<feature type="domain" description="Calmodulin binding protein-like N-terminal" evidence="8">
    <location>
        <begin position="87"/>
        <end position="232"/>
    </location>
</feature>
<dbReference type="PANTHER" id="PTHR31713">
    <property type="entry name" value="OS02G0177800 PROTEIN"/>
    <property type="match status" value="1"/>
</dbReference>
<organism evidence="11 12">
    <name type="scientific">Lithospermum erythrorhizon</name>
    <name type="common">Purple gromwell</name>
    <name type="synonym">Lithospermum officinale var. erythrorhizon</name>
    <dbReference type="NCBI Taxonomy" id="34254"/>
    <lineage>
        <taxon>Eukaryota</taxon>
        <taxon>Viridiplantae</taxon>
        <taxon>Streptophyta</taxon>
        <taxon>Embryophyta</taxon>
        <taxon>Tracheophyta</taxon>
        <taxon>Spermatophyta</taxon>
        <taxon>Magnoliopsida</taxon>
        <taxon>eudicotyledons</taxon>
        <taxon>Gunneridae</taxon>
        <taxon>Pentapetalae</taxon>
        <taxon>asterids</taxon>
        <taxon>lamiids</taxon>
        <taxon>Boraginales</taxon>
        <taxon>Boraginaceae</taxon>
        <taxon>Boraginoideae</taxon>
        <taxon>Lithospermeae</taxon>
        <taxon>Lithospermum</taxon>
    </lineage>
</organism>
<evidence type="ECO:0000313" key="11">
    <source>
        <dbReference type="EMBL" id="GAA0158834.1"/>
    </source>
</evidence>
<name>A0AAV3Q447_LITER</name>
<dbReference type="Pfam" id="PF20452">
    <property type="entry name" value="Calmod_bind_C"/>
    <property type="match status" value="1"/>
</dbReference>
<feature type="domain" description="Calmodulin binding protein C-terminal" evidence="10">
    <location>
        <begin position="314"/>
        <end position="373"/>
    </location>
</feature>
<evidence type="ECO:0000259" key="8">
    <source>
        <dbReference type="Pfam" id="PF07887"/>
    </source>
</evidence>
<dbReference type="GO" id="GO:0003700">
    <property type="term" value="F:DNA-binding transcription factor activity"/>
    <property type="evidence" value="ECO:0007669"/>
    <property type="project" value="TreeGrafter"/>
</dbReference>
<keyword evidence="7" id="KW-0539">Nucleus</keyword>
<evidence type="ECO:0000256" key="7">
    <source>
        <dbReference type="ARBA" id="ARBA00023242"/>
    </source>
</evidence>
<sequence length="406" mass="46288">MAAKRFLDNQGTDDEDASTQKRLKPSLAYAIREVVMAKFSEKFCSTFEPMLRRVVKEEVEDGLSHFHGKSLTRSPSFRIQAAEPTSLQLTFIRKLYLPIFTGTKIQDIDRNPLQLFLVDVNGDGKVPISLPYSLKIEIVVLDGDFTPDGENFTEEEFNKNVVKERTGKRPLLTGDLNVTMRDGYVCLGDIEFTDNSSWIRSRKFRVGARVVGAQKGANIRGAMTEAFVVKDHRGEQNKKHHPPALGDEVWRLEKIGRDGVFHKKLDESGINSVQEFLKLSVVDYARLRRILNNMSDKIWETTLKHARTCVMGTKSYVFRGNNYILTFDPICQLLNAQINGQTYHTCDLKGMHRAYIETLVKEAYANWDSLEEVGGFVNETSLITQGDLIGRYANNRQQHHHTIERL</sequence>
<comment type="similarity">
    <text evidence="2">Belongs to the plant ACBP60 protein family.</text>
</comment>
<evidence type="ECO:0000256" key="1">
    <source>
        <dbReference type="ARBA" id="ARBA00004123"/>
    </source>
</evidence>
<evidence type="ECO:0000259" key="10">
    <source>
        <dbReference type="Pfam" id="PF20452"/>
    </source>
</evidence>
<dbReference type="InterPro" id="IPR046829">
    <property type="entry name" value="Calmod_bind_C"/>
</dbReference>
<dbReference type="EMBL" id="BAABME010003445">
    <property type="protein sequence ID" value="GAA0158834.1"/>
    <property type="molecule type" value="Genomic_DNA"/>
</dbReference>
<dbReference type="GO" id="GO:0005516">
    <property type="term" value="F:calmodulin binding"/>
    <property type="evidence" value="ECO:0007669"/>
    <property type="project" value="InterPro"/>
</dbReference>
<comment type="caution">
    <text evidence="11">The sequence shown here is derived from an EMBL/GenBank/DDBJ whole genome shotgun (WGS) entry which is preliminary data.</text>
</comment>
<dbReference type="GO" id="GO:0005634">
    <property type="term" value="C:nucleus"/>
    <property type="evidence" value="ECO:0007669"/>
    <property type="project" value="UniProtKB-SubCell"/>
</dbReference>
<dbReference type="Proteomes" id="UP001454036">
    <property type="component" value="Unassembled WGS sequence"/>
</dbReference>
<keyword evidence="5" id="KW-0010">Activator</keyword>
<dbReference type="GO" id="GO:0080142">
    <property type="term" value="P:regulation of salicylic acid biosynthetic process"/>
    <property type="evidence" value="ECO:0007669"/>
    <property type="project" value="TreeGrafter"/>
</dbReference>
<evidence type="ECO:0000256" key="3">
    <source>
        <dbReference type="ARBA" id="ARBA00023015"/>
    </source>
</evidence>
<evidence type="ECO:0000256" key="4">
    <source>
        <dbReference type="ARBA" id="ARBA00023125"/>
    </source>
</evidence>
<dbReference type="InterPro" id="IPR046830">
    <property type="entry name" value="Calmod_bind_M"/>
</dbReference>
<dbReference type="PANTHER" id="PTHR31713:SF42">
    <property type="entry name" value="PROTEIN SAR DEFICIENT 1"/>
    <property type="match status" value="1"/>
</dbReference>
<keyword evidence="4" id="KW-0238">DNA-binding</keyword>
<dbReference type="AlphaFoldDB" id="A0AAV3Q447"/>
<keyword evidence="6" id="KW-0804">Transcription</keyword>
<evidence type="ECO:0000313" key="12">
    <source>
        <dbReference type="Proteomes" id="UP001454036"/>
    </source>
</evidence>
<feature type="domain" description="Calmodulin binding protein central" evidence="9">
    <location>
        <begin position="245"/>
        <end position="309"/>
    </location>
</feature>
<reference evidence="11 12" key="1">
    <citation type="submission" date="2024-01" db="EMBL/GenBank/DDBJ databases">
        <title>The complete chloroplast genome sequence of Lithospermum erythrorhizon: insights into the phylogenetic relationship among Boraginaceae species and the maternal lineages of purple gromwells.</title>
        <authorList>
            <person name="Okada T."/>
            <person name="Watanabe K."/>
        </authorList>
    </citation>
    <scope>NUCLEOTIDE SEQUENCE [LARGE SCALE GENOMIC DNA]</scope>
</reference>
<evidence type="ECO:0000256" key="6">
    <source>
        <dbReference type="ARBA" id="ARBA00023163"/>
    </source>
</evidence>
<evidence type="ECO:0000256" key="5">
    <source>
        <dbReference type="ARBA" id="ARBA00023159"/>
    </source>
</evidence>
<keyword evidence="12" id="KW-1185">Reference proteome</keyword>
<accession>A0AAV3Q447</accession>
<proteinExistence type="inferred from homology"/>
<evidence type="ECO:0000256" key="2">
    <source>
        <dbReference type="ARBA" id="ARBA00007214"/>
    </source>
</evidence>
<evidence type="ECO:0000259" key="9">
    <source>
        <dbReference type="Pfam" id="PF20451"/>
    </source>
</evidence>
<protein>
    <submittedName>
        <fullName evidence="11">Uncharacterized protein</fullName>
    </submittedName>
</protein>
<dbReference type="Pfam" id="PF20451">
    <property type="entry name" value="Calmod_bind_M"/>
    <property type="match status" value="1"/>
</dbReference>
<dbReference type="InterPro" id="IPR046831">
    <property type="entry name" value="Calmodulin_bind_N"/>
</dbReference>